<protein>
    <submittedName>
        <fullName evidence="1">Uncharacterized protein</fullName>
    </submittedName>
</protein>
<proteinExistence type="predicted"/>
<accession>A0A4R8MEA8</accession>
<name>A0A4R8MEA8_9FLAO</name>
<comment type="caution">
    <text evidence="1">The sequence shown here is derived from an EMBL/GenBank/DDBJ whole genome shotgun (WGS) entry which is preliminary data.</text>
</comment>
<organism evidence="1 2">
    <name type="scientific">Algibacter lectus</name>
    <dbReference type="NCBI Taxonomy" id="221126"/>
    <lineage>
        <taxon>Bacteria</taxon>
        <taxon>Pseudomonadati</taxon>
        <taxon>Bacteroidota</taxon>
        <taxon>Flavobacteriia</taxon>
        <taxon>Flavobacteriales</taxon>
        <taxon>Flavobacteriaceae</taxon>
        <taxon>Algibacter</taxon>
    </lineage>
</organism>
<dbReference type="RefSeq" id="WP_042500530.1">
    <property type="nucleotide sequence ID" value="NZ_FOLN01000001.1"/>
</dbReference>
<dbReference type="Proteomes" id="UP000294824">
    <property type="component" value="Unassembled WGS sequence"/>
</dbReference>
<evidence type="ECO:0000313" key="1">
    <source>
        <dbReference type="EMBL" id="TDY64190.1"/>
    </source>
</evidence>
<sequence>MRASYIYDKKKKCAMKTLKELKNRLEKLNFGRLLNSEKSKKNEPRTLITASTFDDEDLFMFI</sequence>
<reference evidence="1 2" key="1">
    <citation type="submission" date="2019-03" db="EMBL/GenBank/DDBJ databases">
        <title>Genomic Encyclopedia of Type Strains, Phase III (KMG-III): the genomes of soil and plant-associated and newly described type strains.</title>
        <authorList>
            <person name="Whitman W."/>
        </authorList>
    </citation>
    <scope>NUCLEOTIDE SEQUENCE [LARGE SCALE GENOMIC DNA]</scope>
    <source>
        <strain evidence="1 2">CECT 8301</strain>
    </source>
</reference>
<keyword evidence="2" id="KW-1185">Reference proteome</keyword>
<dbReference type="EMBL" id="SORL01000007">
    <property type="protein sequence ID" value="TDY64190.1"/>
    <property type="molecule type" value="Genomic_DNA"/>
</dbReference>
<gene>
    <name evidence="1" type="ORF">DFQ06_1094</name>
</gene>
<evidence type="ECO:0000313" key="2">
    <source>
        <dbReference type="Proteomes" id="UP000294824"/>
    </source>
</evidence>
<dbReference type="AlphaFoldDB" id="A0A4R8MEA8"/>